<name>A0A4Q1HMU1_9BURK</name>
<dbReference type="PANTHER" id="PTHR11403">
    <property type="entry name" value="CYTOCHROME C OXIDASE SUBUNIT III"/>
    <property type="match status" value="1"/>
</dbReference>
<dbReference type="GO" id="GO:0005886">
    <property type="term" value="C:plasma membrane"/>
    <property type="evidence" value="ECO:0007669"/>
    <property type="project" value="UniProtKB-SubCell"/>
</dbReference>
<proteinExistence type="inferred from homology"/>
<dbReference type="Proteomes" id="UP000290849">
    <property type="component" value="Unassembled WGS sequence"/>
</dbReference>
<evidence type="ECO:0000256" key="6">
    <source>
        <dbReference type="RuleBase" id="RU003376"/>
    </source>
</evidence>
<feature type="transmembrane region" description="Helical" evidence="7">
    <location>
        <begin position="142"/>
        <end position="167"/>
    </location>
</feature>
<gene>
    <name evidence="9" type="ORF">C7R54_00610</name>
</gene>
<comment type="subcellular location">
    <subcellularLocation>
        <location evidence="6">Cell membrane</location>
        <topology evidence="6">Multi-pass membrane protein</topology>
    </subcellularLocation>
    <subcellularLocation>
        <location evidence="1">Membrane</location>
        <topology evidence="1">Multi-pass membrane protein</topology>
    </subcellularLocation>
</comment>
<protein>
    <recommendedName>
        <fullName evidence="8">Heme-copper oxidase subunit III family profile domain-containing protein</fullName>
    </recommendedName>
</protein>
<keyword evidence="4 7" id="KW-1133">Transmembrane helix</keyword>
<accession>A0A4Q1HMU1</accession>
<feature type="transmembrane region" description="Helical" evidence="7">
    <location>
        <begin position="61"/>
        <end position="82"/>
    </location>
</feature>
<feature type="transmembrane region" description="Helical" evidence="7">
    <location>
        <begin position="21"/>
        <end position="41"/>
    </location>
</feature>
<evidence type="ECO:0000256" key="2">
    <source>
        <dbReference type="ARBA" id="ARBA00010581"/>
    </source>
</evidence>
<dbReference type="InterPro" id="IPR000298">
    <property type="entry name" value="Cyt_c_oxidase-like_su3"/>
</dbReference>
<dbReference type="EMBL" id="PYAL01000001">
    <property type="protein sequence ID" value="RXN92302.1"/>
    <property type="molecule type" value="Genomic_DNA"/>
</dbReference>
<dbReference type="OrthoDB" id="9810850at2"/>
<dbReference type="GO" id="GO:0019646">
    <property type="term" value="P:aerobic electron transport chain"/>
    <property type="evidence" value="ECO:0007669"/>
    <property type="project" value="InterPro"/>
</dbReference>
<dbReference type="AlphaFoldDB" id="A0A4Q1HMU1"/>
<comment type="similarity">
    <text evidence="2 6">Belongs to the cytochrome c oxidase subunit 3 family.</text>
</comment>
<feature type="domain" description="Heme-copper oxidase subunit III family profile" evidence="8">
    <location>
        <begin position="18"/>
        <end position="208"/>
    </location>
</feature>
<dbReference type="InterPro" id="IPR024791">
    <property type="entry name" value="Cyt_c/ubiquinol_Oxase_su3"/>
</dbReference>
<evidence type="ECO:0000313" key="9">
    <source>
        <dbReference type="EMBL" id="RXN92302.1"/>
    </source>
</evidence>
<evidence type="ECO:0000313" key="10">
    <source>
        <dbReference type="Proteomes" id="UP000290849"/>
    </source>
</evidence>
<dbReference type="PANTHER" id="PTHR11403:SF6">
    <property type="entry name" value="NITRIC OXIDE REDUCTASE SUBUNIT E"/>
    <property type="match status" value="1"/>
</dbReference>
<feature type="transmembrane region" description="Helical" evidence="7">
    <location>
        <begin position="94"/>
        <end position="111"/>
    </location>
</feature>
<keyword evidence="10" id="KW-1185">Reference proteome</keyword>
<evidence type="ECO:0000256" key="3">
    <source>
        <dbReference type="ARBA" id="ARBA00022692"/>
    </source>
</evidence>
<organism evidence="9 10">
    <name type="scientific">Achromobacter aloeverae</name>
    <dbReference type="NCBI Taxonomy" id="1750518"/>
    <lineage>
        <taxon>Bacteria</taxon>
        <taxon>Pseudomonadati</taxon>
        <taxon>Pseudomonadota</taxon>
        <taxon>Betaproteobacteria</taxon>
        <taxon>Burkholderiales</taxon>
        <taxon>Alcaligenaceae</taxon>
        <taxon>Achromobacter</taxon>
    </lineage>
</organism>
<dbReference type="Gene3D" id="1.20.120.80">
    <property type="entry name" value="Cytochrome c oxidase, subunit III, four-helix bundle"/>
    <property type="match status" value="1"/>
</dbReference>
<dbReference type="GO" id="GO:0004129">
    <property type="term" value="F:cytochrome-c oxidase activity"/>
    <property type="evidence" value="ECO:0007669"/>
    <property type="project" value="InterPro"/>
</dbReference>
<dbReference type="InterPro" id="IPR035973">
    <property type="entry name" value="Cyt_c_oxidase_su3-like_sf"/>
</dbReference>
<reference evidence="9 10" key="1">
    <citation type="journal article" date="2017" name="Int. J. Syst. Evol. Microbiol.">
        <title>Achromobacter aloeverae sp. nov., isolated from the root of Aloe vera (L.) Burm.f.</title>
        <authorList>
            <person name="Kuncharoen N."/>
            <person name="Muramatsu Y."/>
            <person name="Shibata C."/>
            <person name="Kamakura Y."/>
            <person name="Nakagawa Y."/>
            <person name="Tanasupawat S."/>
        </authorList>
    </citation>
    <scope>NUCLEOTIDE SEQUENCE [LARGE SCALE GENOMIC DNA]</scope>
    <source>
        <strain evidence="9 10">AVA-1</strain>
    </source>
</reference>
<dbReference type="PROSITE" id="PS50253">
    <property type="entry name" value="COX3"/>
    <property type="match status" value="1"/>
</dbReference>
<keyword evidence="5 7" id="KW-0472">Membrane</keyword>
<dbReference type="InterPro" id="IPR013833">
    <property type="entry name" value="Cyt_c_oxidase_su3_a-hlx"/>
</dbReference>
<evidence type="ECO:0000256" key="7">
    <source>
        <dbReference type="SAM" id="Phobius"/>
    </source>
</evidence>
<dbReference type="RefSeq" id="WP_129148265.1">
    <property type="nucleotide sequence ID" value="NZ_JBHSDO010000016.1"/>
</dbReference>
<evidence type="ECO:0000256" key="1">
    <source>
        <dbReference type="ARBA" id="ARBA00004141"/>
    </source>
</evidence>
<dbReference type="SUPFAM" id="SSF81452">
    <property type="entry name" value="Cytochrome c oxidase subunit III-like"/>
    <property type="match status" value="1"/>
</dbReference>
<sequence length="210" mass="22908">MSGATLSAPDVVQAYKSRLAMWVFLASELMFFGPVFLAYAIGRFHHPEAFATGSRLTDVALGTTNTMVLLSSSAAIALAVEYAHAGAQQGARRLLRLTLFLGGVFLAIKGYEYANDLREGLFPNADFRTAAAGGLEGVRLFFFVYFVATGMHAVHMMVGLSLVSYMLVTGSHNPGTPWARRLEIVGLYWHFVDAVWVFLFPVLYLAGRAS</sequence>
<evidence type="ECO:0000256" key="4">
    <source>
        <dbReference type="ARBA" id="ARBA00022989"/>
    </source>
</evidence>
<dbReference type="Pfam" id="PF00510">
    <property type="entry name" value="COX3"/>
    <property type="match status" value="1"/>
</dbReference>
<evidence type="ECO:0000259" key="8">
    <source>
        <dbReference type="PROSITE" id="PS50253"/>
    </source>
</evidence>
<comment type="caution">
    <text evidence="9">The sequence shown here is derived from an EMBL/GenBank/DDBJ whole genome shotgun (WGS) entry which is preliminary data.</text>
</comment>
<evidence type="ECO:0000256" key="5">
    <source>
        <dbReference type="ARBA" id="ARBA00023136"/>
    </source>
</evidence>
<feature type="transmembrane region" description="Helical" evidence="7">
    <location>
        <begin position="187"/>
        <end position="207"/>
    </location>
</feature>
<keyword evidence="3 6" id="KW-0812">Transmembrane</keyword>